<organism evidence="2 3">
    <name type="scientific">Stephania yunnanensis</name>
    <dbReference type="NCBI Taxonomy" id="152371"/>
    <lineage>
        <taxon>Eukaryota</taxon>
        <taxon>Viridiplantae</taxon>
        <taxon>Streptophyta</taxon>
        <taxon>Embryophyta</taxon>
        <taxon>Tracheophyta</taxon>
        <taxon>Spermatophyta</taxon>
        <taxon>Magnoliopsida</taxon>
        <taxon>Ranunculales</taxon>
        <taxon>Menispermaceae</taxon>
        <taxon>Menispermoideae</taxon>
        <taxon>Cissampelideae</taxon>
        <taxon>Stephania</taxon>
    </lineage>
</organism>
<sequence length="128" mass="13891">MEAGQRLYSEDIGEECTEQIASDLKMEEADLCRTGWALIEGVQMAQVLGREKRFTVALLVPNDKVSNDNEKRWGALLNALQLEDAGNVPVHDVRQTAAVDVPAVEGDDDGDGIGGESETKSEEDEGDD</sequence>
<evidence type="ECO:0000256" key="1">
    <source>
        <dbReference type="SAM" id="MobiDB-lite"/>
    </source>
</evidence>
<keyword evidence="3" id="KW-1185">Reference proteome</keyword>
<name>A0AAP0NY30_9MAGN</name>
<reference evidence="2 3" key="1">
    <citation type="submission" date="2024-01" db="EMBL/GenBank/DDBJ databases">
        <title>Genome assemblies of Stephania.</title>
        <authorList>
            <person name="Yang L."/>
        </authorList>
    </citation>
    <scope>NUCLEOTIDE SEQUENCE [LARGE SCALE GENOMIC DNA]</scope>
    <source>
        <strain evidence="2">YNDBR</strain>
        <tissue evidence="2">Leaf</tissue>
    </source>
</reference>
<evidence type="ECO:0000313" key="2">
    <source>
        <dbReference type="EMBL" id="KAK9120521.1"/>
    </source>
</evidence>
<comment type="caution">
    <text evidence="2">The sequence shown here is derived from an EMBL/GenBank/DDBJ whole genome shotgun (WGS) entry which is preliminary data.</text>
</comment>
<dbReference type="AlphaFoldDB" id="A0AAP0NY30"/>
<dbReference type="EMBL" id="JBBNAF010000008">
    <property type="protein sequence ID" value="KAK9120521.1"/>
    <property type="molecule type" value="Genomic_DNA"/>
</dbReference>
<proteinExistence type="predicted"/>
<evidence type="ECO:0000313" key="3">
    <source>
        <dbReference type="Proteomes" id="UP001420932"/>
    </source>
</evidence>
<protein>
    <submittedName>
        <fullName evidence="2">Uncharacterized protein</fullName>
    </submittedName>
</protein>
<accession>A0AAP0NY30</accession>
<gene>
    <name evidence="2" type="ORF">Syun_018138</name>
</gene>
<feature type="region of interest" description="Disordered" evidence="1">
    <location>
        <begin position="97"/>
        <end position="128"/>
    </location>
</feature>
<dbReference type="Proteomes" id="UP001420932">
    <property type="component" value="Unassembled WGS sequence"/>
</dbReference>